<dbReference type="AlphaFoldDB" id="A0A380K9N4"/>
<accession>A0A380K9N4</accession>
<proteinExistence type="predicted"/>
<sequence length="88" mass="10130">MNEEQHFPENKDKTKRHRQPKSLSQRLRDKQASLQKAEASLAQAQSRVDKLQAELEALENQRLREMMLEHGNLADFEDFVAGRQGGEG</sequence>
<feature type="region of interest" description="Disordered" evidence="1">
    <location>
        <begin position="1"/>
        <end position="41"/>
    </location>
</feature>
<gene>
    <name evidence="2" type="ORF">NCTC12224_01457</name>
</gene>
<dbReference type="EMBL" id="UHFN01000007">
    <property type="protein sequence ID" value="SUN61414.1"/>
    <property type="molecule type" value="Genomic_DNA"/>
</dbReference>
<keyword evidence="3" id="KW-1185">Reference proteome</keyword>
<feature type="compositionally biased region" description="Basic and acidic residues" evidence="1">
    <location>
        <begin position="1"/>
        <end position="12"/>
    </location>
</feature>
<organism evidence="2 3">
    <name type="scientific">Streptococcus hyointestinalis</name>
    <dbReference type="NCBI Taxonomy" id="1337"/>
    <lineage>
        <taxon>Bacteria</taxon>
        <taxon>Bacillati</taxon>
        <taxon>Bacillota</taxon>
        <taxon>Bacilli</taxon>
        <taxon>Lactobacillales</taxon>
        <taxon>Streptococcaceae</taxon>
        <taxon>Streptococcus</taxon>
    </lineage>
</organism>
<evidence type="ECO:0000256" key="1">
    <source>
        <dbReference type="SAM" id="MobiDB-lite"/>
    </source>
</evidence>
<dbReference type="Proteomes" id="UP000254924">
    <property type="component" value="Unassembled WGS sequence"/>
</dbReference>
<protein>
    <submittedName>
        <fullName evidence="2">Uncharacterized protein</fullName>
    </submittedName>
</protein>
<evidence type="ECO:0000313" key="2">
    <source>
        <dbReference type="EMBL" id="SUN61414.1"/>
    </source>
</evidence>
<evidence type="ECO:0000313" key="3">
    <source>
        <dbReference type="Proteomes" id="UP000254924"/>
    </source>
</evidence>
<reference evidence="2 3" key="1">
    <citation type="submission" date="2018-06" db="EMBL/GenBank/DDBJ databases">
        <authorList>
            <consortium name="Pathogen Informatics"/>
            <person name="Doyle S."/>
        </authorList>
    </citation>
    <scope>NUCLEOTIDE SEQUENCE [LARGE SCALE GENOMIC DNA]</scope>
    <source>
        <strain evidence="2 3">NCTC12224</strain>
    </source>
</reference>
<name>A0A380K9N4_9STRE</name>